<evidence type="ECO:0000256" key="3">
    <source>
        <dbReference type="ARBA" id="ARBA00022490"/>
    </source>
</evidence>
<feature type="compositionally biased region" description="Polar residues" evidence="6">
    <location>
        <begin position="96"/>
        <end position="110"/>
    </location>
</feature>
<reference evidence="8" key="1">
    <citation type="submission" date="2020-07" db="EMBL/GenBank/DDBJ databases">
        <title>Multicomponent nature underlies the extraordinary mechanical properties of spider dragline silk.</title>
        <authorList>
            <person name="Kono N."/>
            <person name="Nakamura H."/>
            <person name="Mori M."/>
            <person name="Yoshida Y."/>
            <person name="Ohtoshi R."/>
            <person name="Malay A.D."/>
            <person name="Moran D.A.P."/>
            <person name="Tomita M."/>
            <person name="Numata K."/>
            <person name="Arakawa K."/>
        </authorList>
    </citation>
    <scope>NUCLEOTIDE SEQUENCE</scope>
</reference>
<evidence type="ECO:0000256" key="5">
    <source>
        <dbReference type="ARBA" id="ARBA00023273"/>
    </source>
</evidence>
<dbReference type="GO" id="GO:0001669">
    <property type="term" value="C:acrosomal vesicle"/>
    <property type="evidence" value="ECO:0007669"/>
    <property type="project" value="TreeGrafter"/>
</dbReference>
<evidence type="ECO:0000313" key="8">
    <source>
        <dbReference type="EMBL" id="GFQ64815.1"/>
    </source>
</evidence>
<feature type="region of interest" description="Disordered" evidence="6">
    <location>
        <begin position="63"/>
        <end position="112"/>
    </location>
</feature>
<gene>
    <name evidence="8" type="primary">Enkur</name>
    <name evidence="8" type="ORF">TNCT_264921</name>
</gene>
<evidence type="ECO:0000256" key="1">
    <source>
        <dbReference type="ARBA" id="ARBA00004138"/>
    </source>
</evidence>
<keyword evidence="9" id="KW-1185">Reference proteome</keyword>
<dbReference type="GO" id="GO:0005879">
    <property type="term" value="C:axonemal microtubule"/>
    <property type="evidence" value="ECO:0007669"/>
    <property type="project" value="TreeGrafter"/>
</dbReference>
<dbReference type="InterPro" id="IPR027012">
    <property type="entry name" value="Enkurin_dom"/>
</dbReference>
<keyword evidence="5" id="KW-0966">Cell projection</keyword>
<feature type="domain" description="Enkurin" evidence="7">
    <location>
        <begin position="170"/>
        <end position="262"/>
    </location>
</feature>
<evidence type="ECO:0000256" key="4">
    <source>
        <dbReference type="ARBA" id="ARBA00023212"/>
    </source>
</evidence>
<comment type="caution">
    <text evidence="8">The sequence shown here is derived from an EMBL/GenBank/DDBJ whole genome shotgun (WGS) entry which is preliminary data.</text>
</comment>
<sequence length="265" mass="31061">MIVYPRLENHPYFSENLYNLIDSRELKAKQTPETKVIEQCKAAKSPIPRTMGYAHTSLKSPQDFLKKHSSQPQKLKKSQTERNKCVACQSRKNKSESSPPVSKYQDTVLPSTEDRRRNFIQENVLQVVKRPNTTPMKRIRDNRKGDPFVLEESGWVPKYSQKEDYGKTPSYIDRIKQNLKLSQEKFASYMTAKEPYDLPTELRKLMIEGLVKNLKILFNKYLTLPLHIETPAQKKRKIGLERKIDELQKDIDLIQRNEEILVLKE</sequence>
<dbReference type="InterPro" id="IPR052102">
    <property type="entry name" value="Enkurin_domain-protein"/>
</dbReference>
<dbReference type="PANTHER" id="PTHR21490">
    <property type="entry name" value="ENKURIN-RELATED"/>
    <property type="match status" value="1"/>
</dbReference>
<keyword evidence="4" id="KW-0206">Cytoskeleton</keyword>
<dbReference type="Proteomes" id="UP000887116">
    <property type="component" value="Unassembled WGS sequence"/>
</dbReference>
<dbReference type="PROSITE" id="PS51665">
    <property type="entry name" value="ENKURIN"/>
    <property type="match status" value="1"/>
</dbReference>
<proteinExistence type="predicted"/>
<name>A0A8X6HTA8_TRICU</name>
<accession>A0A8X6HTA8</accession>
<dbReference type="GO" id="GO:0005516">
    <property type="term" value="F:calmodulin binding"/>
    <property type="evidence" value="ECO:0007669"/>
    <property type="project" value="TreeGrafter"/>
</dbReference>
<evidence type="ECO:0000259" key="7">
    <source>
        <dbReference type="PROSITE" id="PS51665"/>
    </source>
</evidence>
<dbReference type="AlphaFoldDB" id="A0A8X6HTA8"/>
<evidence type="ECO:0000256" key="6">
    <source>
        <dbReference type="SAM" id="MobiDB-lite"/>
    </source>
</evidence>
<evidence type="ECO:0000256" key="2">
    <source>
        <dbReference type="ARBA" id="ARBA00004245"/>
    </source>
</evidence>
<protein>
    <submittedName>
        <fullName evidence="8">Enkurin</fullName>
    </submittedName>
</protein>
<dbReference type="Pfam" id="PF13864">
    <property type="entry name" value="Enkurin"/>
    <property type="match status" value="1"/>
</dbReference>
<organism evidence="8 9">
    <name type="scientific">Trichonephila clavata</name>
    <name type="common">Joro spider</name>
    <name type="synonym">Nephila clavata</name>
    <dbReference type="NCBI Taxonomy" id="2740835"/>
    <lineage>
        <taxon>Eukaryota</taxon>
        <taxon>Metazoa</taxon>
        <taxon>Ecdysozoa</taxon>
        <taxon>Arthropoda</taxon>
        <taxon>Chelicerata</taxon>
        <taxon>Arachnida</taxon>
        <taxon>Araneae</taxon>
        <taxon>Araneomorphae</taxon>
        <taxon>Entelegynae</taxon>
        <taxon>Araneoidea</taxon>
        <taxon>Nephilidae</taxon>
        <taxon>Trichonephila</taxon>
    </lineage>
</organism>
<comment type="subcellular location">
    <subcellularLocation>
        <location evidence="1">Cell projection</location>
        <location evidence="1">Cilium</location>
    </subcellularLocation>
    <subcellularLocation>
        <location evidence="2">Cytoplasm</location>
        <location evidence="2">Cytoskeleton</location>
    </subcellularLocation>
</comment>
<dbReference type="PANTHER" id="PTHR21490:SF0">
    <property type="entry name" value="ENKURIN"/>
    <property type="match status" value="1"/>
</dbReference>
<evidence type="ECO:0000313" key="9">
    <source>
        <dbReference type="Proteomes" id="UP000887116"/>
    </source>
</evidence>
<dbReference type="EMBL" id="BMAO01010099">
    <property type="protein sequence ID" value="GFQ64815.1"/>
    <property type="molecule type" value="Genomic_DNA"/>
</dbReference>
<dbReference type="OrthoDB" id="6424178at2759"/>
<keyword evidence="3" id="KW-0963">Cytoplasm</keyword>